<keyword evidence="2" id="KW-0511">Multifunctional enzyme</keyword>
<dbReference type="Pfam" id="PF17921">
    <property type="entry name" value="Integrase_H2C2"/>
    <property type="match status" value="1"/>
</dbReference>
<protein>
    <recommendedName>
        <fullName evidence="1">RNA-directed DNA polymerase</fullName>
        <ecNumber evidence="1">2.7.7.49</ecNumber>
    </recommendedName>
</protein>
<dbReference type="CDD" id="cd09274">
    <property type="entry name" value="RNase_HI_RT_Ty3"/>
    <property type="match status" value="1"/>
</dbReference>
<evidence type="ECO:0000256" key="2">
    <source>
        <dbReference type="ARBA" id="ARBA00023268"/>
    </source>
</evidence>
<feature type="domain" description="Reverse transcriptase" evidence="3">
    <location>
        <begin position="1"/>
        <end position="62"/>
    </location>
</feature>
<dbReference type="InterPro" id="IPR043502">
    <property type="entry name" value="DNA/RNA_pol_sf"/>
</dbReference>
<dbReference type="GeneID" id="134286383"/>
<dbReference type="InterPro" id="IPR050951">
    <property type="entry name" value="Retrovirus_Pol_polyprotein"/>
</dbReference>
<dbReference type="InterPro" id="IPR036397">
    <property type="entry name" value="RNaseH_sf"/>
</dbReference>
<dbReference type="Pfam" id="PF00665">
    <property type="entry name" value="rve"/>
    <property type="match status" value="1"/>
</dbReference>
<reference evidence="5" key="2">
    <citation type="submission" date="2025-05" db="UniProtKB">
        <authorList>
            <consortium name="EnsemblMetazoa"/>
        </authorList>
    </citation>
    <scope>IDENTIFICATION</scope>
    <source>
        <strain evidence="5">Foshan</strain>
    </source>
</reference>
<dbReference type="EnsemblMetazoa" id="AALFPA23_001743.R1331">
    <property type="protein sequence ID" value="AALFPA23_001743.P1331"/>
    <property type="gene ID" value="AALFPA23_001743"/>
</dbReference>
<dbReference type="SUPFAM" id="SSF53098">
    <property type="entry name" value="Ribonuclease H-like"/>
    <property type="match status" value="1"/>
</dbReference>
<dbReference type="PROSITE" id="PS50878">
    <property type="entry name" value="RT_POL"/>
    <property type="match status" value="1"/>
</dbReference>
<dbReference type="Pfam" id="PF00078">
    <property type="entry name" value="RVT_1"/>
    <property type="match status" value="1"/>
</dbReference>
<dbReference type="InterPro" id="IPR000477">
    <property type="entry name" value="RT_dom"/>
</dbReference>
<dbReference type="Gene3D" id="3.30.420.10">
    <property type="entry name" value="Ribonuclease H-like superfamily/Ribonuclease H"/>
    <property type="match status" value="1"/>
</dbReference>
<dbReference type="Proteomes" id="UP000069940">
    <property type="component" value="Unassembled WGS sequence"/>
</dbReference>
<organism evidence="5 6">
    <name type="scientific">Aedes albopictus</name>
    <name type="common">Asian tiger mosquito</name>
    <name type="synonym">Stegomyia albopicta</name>
    <dbReference type="NCBI Taxonomy" id="7160"/>
    <lineage>
        <taxon>Eukaryota</taxon>
        <taxon>Metazoa</taxon>
        <taxon>Ecdysozoa</taxon>
        <taxon>Arthropoda</taxon>
        <taxon>Hexapoda</taxon>
        <taxon>Insecta</taxon>
        <taxon>Pterygota</taxon>
        <taxon>Neoptera</taxon>
        <taxon>Endopterygota</taxon>
        <taxon>Diptera</taxon>
        <taxon>Nematocera</taxon>
        <taxon>Culicoidea</taxon>
        <taxon>Culicidae</taxon>
        <taxon>Culicinae</taxon>
        <taxon>Aedini</taxon>
        <taxon>Aedes</taxon>
        <taxon>Stegomyia</taxon>
    </lineage>
</organism>
<evidence type="ECO:0000256" key="1">
    <source>
        <dbReference type="ARBA" id="ARBA00012493"/>
    </source>
</evidence>
<dbReference type="PROSITE" id="PS50994">
    <property type="entry name" value="INTEGRASE"/>
    <property type="match status" value="1"/>
</dbReference>
<dbReference type="InterPro" id="IPR041577">
    <property type="entry name" value="RT_RNaseH_2"/>
</dbReference>
<evidence type="ECO:0000313" key="5">
    <source>
        <dbReference type="EnsemblMetazoa" id="AALFPA23_001743.P1331"/>
    </source>
</evidence>
<evidence type="ECO:0000259" key="3">
    <source>
        <dbReference type="PROSITE" id="PS50878"/>
    </source>
</evidence>
<proteinExistence type="predicted"/>
<accession>A0ABM1XQ01</accession>
<keyword evidence="6" id="KW-1185">Reference proteome</keyword>
<dbReference type="PANTHER" id="PTHR37984:SF5">
    <property type="entry name" value="PROTEIN NYNRIN-LIKE"/>
    <property type="match status" value="1"/>
</dbReference>
<evidence type="ECO:0000313" key="6">
    <source>
        <dbReference type="Proteomes" id="UP000069940"/>
    </source>
</evidence>
<name>A0ABM1XQ01_AEDAL</name>
<feature type="domain" description="Integrase catalytic" evidence="4">
    <location>
        <begin position="443"/>
        <end position="555"/>
    </location>
</feature>
<dbReference type="InterPro" id="IPR043128">
    <property type="entry name" value="Rev_trsase/Diguanyl_cyclase"/>
</dbReference>
<dbReference type="EC" id="2.7.7.49" evidence="1"/>
<dbReference type="Pfam" id="PF17919">
    <property type="entry name" value="RT_RNaseH_2"/>
    <property type="match status" value="1"/>
</dbReference>
<sequence>MIAGLEGVENFLDDFLIHSETREQHNLILKKLFARIQEYRFHLRPEKCSFYKEEIGYIGFIINADGIKPDPEKVAAIAKMPPPTDVSELRSFLGAANFYGKFIPEIHRIRQPLDELLKKDRKFVWSSQCQNAFDSIKSVLQSDLLLTHYNPNLELIVAGDVSKSGIGAVIMHRFPDGRIKAIAHAAKTLTATEQRYSQVEKEALALVFAVTKFRRMLLGRKFTLQTDHQPLLKVFGSKKGVPLHTANRLQRWALSLLGFDFNVEYIATDNFGYADVLSRLISNHQKPEEEYVIATVNLEGDVSASLEECFTSLPVNFKMVRAATKKDSLLQQVIQYIDSSWPNSSRIADRNLKTFYSRRESLSVVNECVMMNDRVVIPECYQQRVLKQLHSGHQGIERTKAVARSAVYWANIDDDIEALVRQCSVCASTAKSPPHHQPQPWPRADGPWKRIHLDYAGPLDGMYYLVIVDSYTKWPEIFQTGHTTAAVTIRFLQETFARFGIPETIVTDNGKQFCSGEFKKMCEQLGIVHIRTAPYHPQSNGQAERFVDTLKRSLRASSKGKKFHLSRHSRNFCTCTAQPPVPHLQGNHRQKKCWVGPCVQHWISCVRQRSTVSPISIIRSLQLALQSTPRYTRMRISGNGLPELSLRLLEESISMFCSINNQVAGSLFDHT</sequence>
<dbReference type="SUPFAM" id="SSF56672">
    <property type="entry name" value="DNA/RNA polymerases"/>
    <property type="match status" value="1"/>
</dbReference>
<dbReference type="InterPro" id="IPR041588">
    <property type="entry name" value="Integrase_H2C2"/>
</dbReference>
<reference evidence="6" key="1">
    <citation type="journal article" date="2015" name="Proc. Natl. Acad. Sci. U.S.A.">
        <title>Genome sequence of the Asian Tiger mosquito, Aedes albopictus, reveals insights into its biology, genetics, and evolution.</title>
        <authorList>
            <person name="Chen X.G."/>
            <person name="Jiang X."/>
            <person name="Gu J."/>
            <person name="Xu M."/>
            <person name="Wu Y."/>
            <person name="Deng Y."/>
            <person name="Zhang C."/>
            <person name="Bonizzoni M."/>
            <person name="Dermauw W."/>
            <person name="Vontas J."/>
            <person name="Armbruster P."/>
            <person name="Huang X."/>
            <person name="Yang Y."/>
            <person name="Zhang H."/>
            <person name="He W."/>
            <person name="Peng H."/>
            <person name="Liu Y."/>
            <person name="Wu K."/>
            <person name="Chen J."/>
            <person name="Lirakis M."/>
            <person name="Topalis P."/>
            <person name="Van Leeuwen T."/>
            <person name="Hall A.B."/>
            <person name="Jiang X."/>
            <person name="Thorpe C."/>
            <person name="Mueller R.L."/>
            <person name="Sun C."/>
            <person name="Waterhouse R.M."/>
            <person name="Yan G."/>
            <person name="Tu Z.J."/>
            <person name="Fang X."/>
            <person name="James A.A."/>
        </authorList>
    </citation>
    <scope>NUCLEOTIDE SEQUENCE [LARGE SCALE GENOMIC DNA]</scope>
    <source>
        <strain evidence="6">Foshan</strain>
    </source>
</reference>
<dbReference type="RefSeq" id="XP_062703979.1">
    <property type="nucleotide sequence ID" value="XM_062847995.1"/>
</dbReference>
<dbReference type="Gene3D" id="3.30.70.270">
    <property type="match status" value="2"/>
</dbReference>
<evidence type="ECO:0000259" key="4">
    <source>
        <dbReference type="PROSITE" id="PS50994"/>
    </source>
</evidence>
<dbReference type="Gene3D" id="1.10.340.70">
    <property type="match status" value="1"/>
</dbReference>
<dbReference type="InterPro" id="IPR001584">
    <property type="entry name" value="Integrase_cat-core"/>
</dbReference>
<dbReference type="PANTHER" id="PTHR37984">
    <property type="entry name" value="PROTEIN CBG26694"/>
    <property type="match status" value="1"/>
</dbReference>
<dbReference type="InterPro" id="IPR012337">
    <property type="entry name" value="RNaseH-like_sf"/>
</dbReference>